<evidence type="ECO:0000256" key="3">
    <source>
        <dbReference type="ARBA" id="ARBA00023136"/>
    </source>
</evidence>
<name>A0A1Y5SD82_9PROT</name>
<dbReference type="CDD" id="cd24048">
    <property type="entry name" value="ASKHA_NBD_FtsA"/>
    <property type="match status" value="1"/>
</dbReference>
<comment type="subcellular location">
    <subcellularLocation>
        <location evidence="5">Cell membrane</location>
        <topology evidence="5">Peripheral membrane protein</topology>
        <orientation evidence="5">Cytoplasmic side</orientation>
    </subcellularLocation>
    <text evidence="5">Localizes to the Z ring in an FtsZ-dependent manner. Targeted to the membrane through a conserved C-terminal amphipathic helix.</text>
</comment>
<proteinExistence type="inferred from homology"/>
<comment type="subunit">
    <text evidence="5">Self-interacts. Interacts with FtsZ.</text>
</comment>
<keyword evidence="1 5" id="KW-1003">Cell membrane</keyword>
<dbReference type="PIRSF" id="PIRSF003101">
    <property type="entry name" value="FtsA"/>
    <property type="match status" value="1"/>
</dbReference>
<dbReference type="SMART" id="SM00842">
    <property type="entry name" value="FtsA"/>
    <property type="match status" value="1"/>
</dbReference>
<dbReference type="NCBIfam" id="TIGR01174">
    <property type="entry name" value="ftsA"/>
    <property type="match status" value="1"/>
</dbReference>
<comment type="function">
    <text evidence="5 6">Cell division protein that is involved in the assembly of the Z ring. May serve as a membrane anchor for the Z ring.</text>
</comment>
<evidence type="ECO:0000256" key="4">
    <source>
        <dbReference type="ARBA" id="ARBA00023306"/>
    </source>
</evidence>
<dbReference type="EMBL" id="FWFR01000001">
    <property type="protein sequence ID" value="SLN37352.1"/>
    <property type="molecule type" value="Genomic_DNA"/>
</dbReference>
<protein>
    <recommendedName>
        <fullName evidence="5 6">Cell division protein FtsA</fullName>
    </recommendedName>
</protein>
<dbReference type="PANTHER" id="PTHR32432:SF4">
    <property type="entry name" value="CELL DIVISION PROTEIN FTSA"/>
    <property type="match status" value="1"/>
</dbReference>
<evidence type="ECO:0000256" key="1">
    <source>
        <dbReference type="ARBA" id="ARBA00022475"/>
    </source>
</evidence>
<evidence type="ECO:0000259" key="7">
    <source>
        <dbReference type="SMART" id="SM00842"/>
    </source>
</evidence>
<gene>
    <name evidence="5 8" type="primary">ftsA</name>
    <name evidence="8" type="ORF">OCH7691_01529</name>
</gene>
<reference evidence="8 9" key="1">
    <citation type="submission" date="2017-03" db="EMBL/GenBank/DDBJ databases">
        <authorList>
            <person name="Afonso C.L."/>
            <person name="Miller P.J."/>
            <person name="Scott M.A."/>
            <person name="Spackman E."/>
            <person name="Goraichik I."/>
            <person name="Dimitrov K.M."/>
            <person name="Suarez D.L."/>
            <person name="Swayne D.E."/>
        </authorList>
    </citation>
    <scope>NUCLEOTIDE SEQUENCE [LARGE SCALE GENOMIC DNA]</scope>
    <source>
        <strain evidence="8 9">CECT 7691</strain>
    </source>
</reference>
<dbReference type="InterPro" id="IPR050696">
    <property type="entry name" value="FtsA/MreB"/>
</dbReference>
<evidence type="ECO:0000256" key="2">
    <source>
        <dbReference type="ARBA" id="ARBA00022618"/>
    </source>
</evidence>
<keyword evidence="4 5" id="KW-0131">Cell cycle</keyword>
<dbReference type="Pfam" id="PF02491">
    <property type="entry name" value="SHS2_FTSA"/>
    <property type="match status" value="1"/>
</dbReference>
<dbReference type="InParanoid" id="A0A1Y5SD82"/>
<organism evidence="8 9">
    <name type="scientific">Oceanibacterium hippocampi</name>
    <dbReference type="NCBI Taxonomy" id="745714"/>
    <lineage>
        <taxon>Bacteria</taxon>
        <taxon>Pseudomonadati</taxon>
        <taxon>Pseudomonadota</taxon>
        <taxon>Alphaproteobacteria</taxon>
        <taxon>Sneathiellales</taxon>
        <taxon>Sneathiellaceae</taxon>
        <taxon>Oceanibacterium</taxon>
    </lineage>
</organism>
<dbReference type="Proteomes" id="UP000193200">
    <property type="component" value="Unassembled WGS sequence"/>
</dbReference>
<dbReference type="PANTHER" id="PTHR32432">
    <property type="entry name" value="CELL DIVISION PROTEIN FTSA-RELATED"/>
    <property type="match status" value="1"/>
</dbReference>
<sequence length="414" mass="43737">MVAVGRNGPLAALDIGTTKVCCFVARQDAGALRVTGIGHQVSHGLRAGAITDMEAAEESIRAAVDAAERMAGETIREVVVSLSGGQPVSHTVGVEVAIAGHEVGDSDLRRVMDQARARQEPGDREVIHALPVGYTIDGSRGIRDPRGMYGERLGVNMHVVTAQTGALRNLAICIERCHLQVADIAVAPYVSGLACLVEDEMDLGVTVIEMGGGTTSLAIFYDGAVVHTDVIPIGGTHVTSDIARGLATTTAHAERLKTLYGSAIPSPSDEKELVDVPLIGEQDDDVANHVPRSMLVGIVKPRIEETLELVRDRLITSGLEKAAGRRVVLTGGASQLAGVRELAARMLDKQVRLGKPIRIKGLADATGGPAFAACAGLLSYATMEQRDATPRRLRDESAATGTFGRLGRWLKQNF</sequence>
<evidence type="ECO:0000313" key="8">
    <source>
        <dbReference type="EMBL" id="SLN37352.1"/>
    </source>
</evidence>
<dbReference type="SUPFAM" id="SSF53067">
    <property type="entry name" value="Actin-like ATPase domain"/>
    <property type="match status" value="2"/>
</dbReference>
<keyword evidence="3 5" id="KW-0472">Membrane</keyword>
<evidence type="ECO:0000256" key="5">
    <source>
        <dbReference type="HAMAP-Rule" id="MF_02033"/>
    </source>
</evidence>
<dbReference type="InterPro" id="IPR003494">
    <property type="entry name" value="SHS2_FtsA"/>
</dbReference>
<dbReference type="GO" id="GO:0043093">
    <property type="term" value="P:FtsZ-dependent cytokinesis"/>
    <property type="evidence" value="ECO:0007669"/>
    <property type="project" value="UniProtKB-UniRule"/>
</dbReference>
<accession>A0A1Y5SD82</accession>
<dbReference type="AlphaFoldDB" id="A0A1Y5SD82"/>
<dbReference type="OrthoDB" id="9810567at2"/>
<dbReference type="Gene3D" id="3.30.420.40">
    <property type="match status" value="2"/>
</dbReference>
<dbReference type="InterPro" id="IPR043129">
    <property type="entry name" value="ATPase_NBD"/>
</dbReference>
<feature type="domain" description="SHS2" evidence="7">
    <location>
        <begin position="10"/>
        <end position="195"/>
    </location>
</feature>
<dbReference type="Pfam" id="PF14450">
    <property type="entry name" value="FtsA"/>
    <property type="match status" value="2"/>
</dbReference>
<dbReference type="RefSeq" id="WP_085882736.1">
    <property type="nucleotide sequence ID" value="NZ_FWFR01000001.1"/>
</dbReference>
<dbReference type="FunCoup" id="A0A1Y5SD82">
    <property type="interactions" value="222"/>
</dbReference>
<keyword evidence="2 5" id="KW-0132">Cell division</keyword>
<dbReference type="InterPro" id="IPR020823">
    <property type="entry name" value="Cell_div_FtsA"/>
</dbReference>
<dbReference type="HAMAP" id="MF_02033">
    <property type="entry name" value="FtsA"/>
    <property type="match status" value="1"/>
</dbReference>
<dbReference type="Gene3D" id="3.30.1490.110">
    <property type="match status" value="1"/>
</dbReference>
<evidence type="ECO:0000256" key="6">
    <source>
        <dbReference type="PIRNR" id="PIRNR003101"/>
    </source>
</evidence>
<evidence type="ECO:0000313" key="9">
    <source>
        <dbReference type="Proteomes" id="UP000193200"/>
    </source>
</evidence>
<dbReference type="GO" id="GO:0032153">
    <property type="term" value="C:cell division site"/>
    <property type="evidence" value="ECO:0007669"/>
    <property type="project" value="UniProtKB-UniRule"/>
</dbReference>
<keyword evidence="9" id="KW-1185">Reference proteome</keyword>
<dbReference type="GO" id="GO:0009898">
    <property type="term" value="C:cytoplasmic side of plasma membrane"/>
    <property type="evidence" value="ECO:0007669"/>
    <property type="project" value="UniProtKB-UniRule"/>
</dbReference>
<comment type="similarity">
    <text evidence="5 6">Belongs to the FtsA/MreB family.</text>
</comment>